<evidence type="ECO:0000313" key="7">
    <source>
        <dbReference type="Proteomes" id="UP000518892"/>
    </source>
</evidence>
<accession>A0A7W5EWT3</accession>
<dbReference type="InterPro" id="IPR018060">
    <property type="entry name" value="HTH_AraC"/>
</dbReference>
<dbReference type="PROSITE" id="PS01124">
    <property type="entry name" value="HTH_ARAC_FAMILY_2"/>
    <property type="match status" value="1"/>
</dbReference>
<dbReference type="InterPro" id="IPR009057">
    <property type="entry name" value="Homeodomain-like_sf"/>
</dbReference>
<dbReference type="PANTHER" id="PTHR46796">
    <property type="entry name" value="HTH-TYPE TRANSCRIPTIONAL ACTIVATOR RHAS-RELATED"/>
    <property type="match status" value="1"/>
</dbReference>
<reference evidence="6 7" key="1">
    <citation type="submission" date="2020-08" db="EMBL/GenBank/DDBJ databases">
        <title>Genomic Encyclopedia of Type Strains, Phase III (KMG-III): the genomes of soil and plant-associated and newly described type strains.</title>
        <authorList>
            <person name="Whitman W."/>
        </authorList>
    </citation>
    <scope>NUCLEOTIDE SEQUENCE [LARGE SCALE GENOMIC DNA]</scope>
    <source>
        <strain evidence="6 7">CECT 7744</strain>
    </source>
</reference>
<dbReference type="GO" id="GO:0003700">
    <property type="term" value="F:DNA-binding transcription factor activity"/>
    <property type="evidence" value="ECO:0007669"/>
    <property type="project" value="InterPro"/>
</dbReference>
<dbReference type="AlphaFoldDB" id="A0A7W5EWT3"/>
<name>A0A7W5EWT3_9GAMM</name>
<keyword evidence="1" id="KW-0805">Transcription regulation</keyword>
<dbReference type="InterPro" id="IPR014710">
    <property type="entry name" value="RmlC-like_jellyroll"/>
</dbReference>
<dbReference type="Gene3D" id="1.10.10.60">
    <property type="entry name" value="Homeodomain-like"/>
    <property type="match status" value="1"/>
</dbReference>
<evidence type="ECO:0000259" key="5">
    <source>
        <dbReference type="PROSITE" id="PS01124"/>
    </source>
</evidence>
<dbReference type="InterPro" id="IPR020449">
    <property type="entry name" value="Tscrpt_reg_AraC-type_HTH"/>
</dbReference>
<proteinExistence type="predicted"/>
<keyword evidence="3" id="KW-0804">Transcription</keyword>
<dbReference type="GO" id="GO:0043565">
    <property type="term" value="F:sequence-specific DNA binding"/>
    <property type="evidence" value="ECO:0007669"/>
    <property type="project" value="InterPro"/>
</dbReference>
<keyword evidence="7" id="KW-1185">Reference proteome</keyword>
<evidence type="ECO:0000256" key="3">
    <source>
        <dbReference type="ARBA" id="ARBA00023163"/>
    </source>
</evidence>
<dbReference type="PRINTS" id="PR00032">
    <property type="entry name" value="HTHARAC"/>
</dbReference>
<dbReference type="InterPro" id="IPR050204">
    <property type="entry name" value="AraC_XylS_family_regulators"/>
</dbReference>
<sequence length="245" mass="26846">MATTLASSPISRHPSTMDPDTSALPGSVERSYPLDCLSDTHDFHQLLVGLDGRVDVEIEGRGAAVAPGSVCLIPAAATHHYLGLGAGNRCRVLDLPVGEPHLEALFERIRFLRLAPEEGRELDDDALLSRLTGAPPLTGPRLNMARLTRRVQADPAAPWNLARLAEASRLSERQLRRSLGALTGLTPWQWLQRQRLARAARLLDTSEATITEIALACGFADGAQFSRHFRGWRGMTPSAFRRRPH</sequence>
<keyword evidence="2 6" id="KW-0238">DNA-binding</keyword>
<feature type="domain" description="HTH araC/xylS-type" evidence="5">
    <location>
        <begin position="145"/>
        <end position="243"/>
    </location>
</feature>
<dbReference type="Gene3D" id="2.60.120.10">
    <property type="entry name" value="Jelly Rolls"/>
    <property type="match status" value="1"/>
</dbReference>
<evidence type="ECO:0000256" key="2">
    <source>
        <dbReference type="ARBA" id="ARBA00023125"/>
    </source>
</evidence>
<feature type="compositionally biased region" description="Polar residues" evidence="4">
    <location>
        <begin position="1"/>
        <end position="14"/>
    </location>
</feature>
<dbReference type="EMBL" id="JACHXR010000009">
    <property type="protein sequence ID" value="MBB3232126.1"/>
    <property type="molecule type" value="Genomic_DNA"/>
</dbReference>
<protein>
    <submittedName>
        <fullName evidence="6">AraC-like DNA-binding protein</fullName>
    </submittedName>
</protein>
<evidence type="ECO:0000256" key="4">
    <source>
        <dbReference type="SAM" id="MobiDB-lite"/>
    </source>
</evidence>
<dbReference type="Proteomes" id="UP000518892">
    <property type="component" value="Unassembled WGS sequence"/>
</dbReference>
<gene>
    <name evidence="6" type="ORF">FHR97_002994</name>
</gene>
<evidence type="ECO:0000313" key="6">
    <source>
        <dbReference type="EMBL" id="MBB3232126.1"/>
    </source>
</evidence>
<organism evidence="6 7">
    <name type="scientific">Halomonas stenophila</name>
    <dbReference type="NCBI Taxonomy" id="795312"/>
    <lineage>
        <taxon>Bacteria</taxon>
        <taxon>Pseudomonadati</taxon>
        <taxon>Pseudomonadota</taxon>
        <taxon>Gammaproteobacteria</taxon>
        <taxon>Oceanospirillales</taxon>
        <taxon>Halomonadaceae</taxon>
        <taxon>Halomonas</taxon>
    </lineage>
</organism>
<comment type="caution">
    <text evidence="6">The sequence shown here is derived from an EMBL/GenBank/DDBJ whole genome shotgun (WGS) entry which is preliminary data.</text>
</comment>
<dbReference type="SUPFAM" id="SSF51182">
    <property type="entry name" value="RmlC-like cupins"/>
    <property type="match status" value="1"/>
</dbReference>
<dbReference type="Pfam" id="PF12833">
    <property type="entry name" value="HTH_18"/>
    <property type="match status" value="1"/>
</dbReference>
<feature type="region of interest" description="Disordered" evidence="4">
    <location>
        <begin position="1"/>
        <end position="25"/>
    </location>
</feature>
<dbReference type="PANTHER" id="PTHR46796:SF10">
    <property type="entry name" value="TRANSCRIPTIONAL ACTIVATOR FEAR"/>
    <property type="match status" value="1"/>
</dbReference>
<evidence type="ECO:0000256" key="1">
    <source>
        <dbReference type="ARBA" id="ARBA00023015"/>
    </source>
</evidence>
<dbReference type="InterPro" id="IPR011051">
    <property type="entry name" value="RmlC_Cupin_sf"/>
</dbReference>
<dbReference type="RefSeq" id="WP_183384575.1">
    <property type="nucleotide sequence ID" value="NZ_JACHXR010000009.1"/>
</dbReference>
<dbReference type="SUPFAM" id="SSF46689">
    <property type="entry name" value="Homeodomain-like"/>
    <property type="match status" value="1"/>
</dbReference>
<dbReference type="SMART" id="SM00342">
    <property type="entry name" value="HTH_ARAC"/>
    <property type="match status" value="1"/>
</dbReference>